<evidence type="ECO:0000313" key="20">
    <source>
        <dbReference type="Proteomes" id="UP000323166"/>
    </source>
</evidence>
<reference evidence="19 20" key="1">
    <citation type="submission" date="2019-07" db="EMBL/GenBank/DDBJ databases">
        <title>Genomic Encyclopedia of Type Strains, Phase I: the one thousand microbial genomes (KMG-I) project.</title>
        <authorList>
            <person name="Kyrpides N."/>
        </authorList>
    </citation>
    <scope>NUCLEOTIDE SEQUENCE [LARGE SCALE GENOMIC DNA]</scope>
    <source>
        <strain evidence="19 20">DSM 6562</strain>
    </source>
</reference>
<feature type="domain" description="Histidine kinase" evidence="16">
    <location>
        <begin position="238"/>
        <end position="456"/>
    </location>
</feature>
<dbReference type="PANTHER" id="PTHR42878">
    <property type="entry name" value="TWO-COMPONENT HISTIDINE KINASE"/>
    <property type="match status" value="1"/>
</dbReference>
<protein>
    <recommendedName>
        <fullName evidence="4">histidine kinase</fullName>
        <ecNumber evidence="4">2.7.13.3</ecNumber>
    </recommendedName>
</protein>
<keyword evidence="7" id="KW-0808">Transferase</keyword>
<dbReference type="CDD" id="cd00130">
    <property type="entry name" value="PAS"/>
    <property type="match status" value="1"/>
</dbReference>
<dbReference type="PROSITE" id="PS50109">
    <property type="entry name" value="HIS_KIN"/>
    <property type="match status" value="1"/>
</dbReference>
<dbReference type="PROSITE" id="PS50885">
    <property type="entry name" value="HAMP"/>
    <property type="match status" value="1"/>
</dbReference>
<comment type="subcellular location">
    <subcellularLocation>
        <location evidence="2">Cell membrane</location>
    </subcellularLocation>
    <subcellularLocation>
        <location evidence="3">Membrane raft</location>
        <topology evidence="3">Multi-pass membrane protein</topology>
    </subcellularLocation>
</comment>
<dbReference type="SMART" id="SM00091">
    <property type="entry name" value="PAS"/>
    <property type="match status" value="1"/>
</dbReference>
<dbReference type="NCBIfam" id="NF046044">
    <property type="entry name" value="PnpS"/>
    <property type="match status" value="1"/>
</dbReference>
<dbReference type="EMBL" id="VNHM01000006">
    <property type="protein sequence ID" value="TYO95884.1"/>
    <property type="molecule type" value="Genomic_DNA"/>
</dbReference>
<evidence type="ECO:0000256" key="14">
    <source>
        <dbReference type="ARBA" id="ARBA00023136"/>
    </source>
</evidence>
<dbReference type="GO" id="GO:0000156">
    <property type="term" value="F:phosphorelay response regulator activity"/>
    <property type="evidence" value="ECO:0007669"/>
    <property type="project" value="TreeGrafter"/>
</dbReference>
<evidence type="ECO:0000256" key="5">
    <source>
        <dbReference type="ARBA" id="ARBA00022475"/>
    </source>
</evidence>
<evidence type="ECO:0000256" key="15">
    <source>
        <dbReference type="SAM" id="Phobius"/>
    </source>
</evidence>
<dbReference type="Gene3D" id="3.30.450.20">
    <property type="entry name" value="PAS domain"/>
    <property type="match status" value="1"/>
</dbReference>
<feature type="domain" description="HAMP" evidence="18">
    <location>
        <begin position="58"/>
        <end position="110"/>
    </location>
</feature>
<dbReference type="CDD" id="cd06225">
    <property type="entry name" value="HAMP"/>
    <property type="match status" value="1"/>
</dbReference>
<evidence type="ECO:0000259" key="18">
    <source>
        <dbReference type="PROSITE" id="PS50885"/>
    </source>
</evidence>
<dbReference type="Pfam" id="PF00672">
    <property type="entry name" value="HAMP"/>
    <property type="match status" value="1"/>
</dbReference>
<keyword evidence="5" id="KW-1003">Cell membrane</keyword>
<keyword evidence="10 19" id="KW-0418">Kinase</keyword>
<dbReference type="InterPro" id="IPR013767">
    <property type="entry name" value="PAS_fold"/>
</dbReference>
<keyword evidence="8 15" id="KW-0812">Transmembrane</keyword>
<dbReference type="SMART" id="SM00387">
    <property type="entry name" value="HATPase_c"/>
    <property type="match status" value="1"/>
</dbReference>
<evidence type="ECO:0000313" key="19">
    <source>
        <dbReference type="EMBL" id="TYO95884.1"/>
    </source>
</evidence>
<evidence type="ECO:0000259" key="17">
    <source>
        <dbReference type="PROSITE" id="PS50112"/>
    </source>
</evidence>
<dbReference type="InterPro" id="IPR005467">
    <property type="entry name" value="His_kinase_dom"/>
</dbReference>
<evidence type="ECO:0000256" key="11">
    <source>
        <dbReference type="ARBA" id="ARBA00022840"/>
    </source>
</evidence>
<evidence type="ECO:0000256" key="6">
    <source>
        <dbReference type="ARBA" id="ARBA00022553"/>
    </source>
</evidence>
<dbReference type="EC" id="2.7.13.3" evidence="4"/>
<gene>
    <name evidence="19" type="ORF">LX24_01274</name>
</gene>
<dbReference type="Gene3D" id="3.30.565.10">
    <property type="entry name" value="Histidine kinase-like ATPase, C-terminal domain"/>
    <property type="match status" value="1"/>
</dbReference>
<dbReference type="PRINTS" id="PR00344">
    <property type="entry name" value="BCTRLSENSOR"/>
</dbReference>
<name>A0A5S4ZT70_9FIRM</name>
<dbReference type="SMART" id="SM00304">
    <property type="entry name" value="HAMP"/>
    <property type="match status" value="1"/>
</dbReference>
<dbReference type="InterPro" id="IPR003660">
    <property type="entry name" value="HAMP_dom"/>
</dbReference>
<dbReference type="InterPro" id="IPR000014">
    <property type="entry name" value="PAS"/>
</dbReference>
<proteinExistence type="predicted"/>
<dbReference type="InterPro" id="IPR004358">
    <property type="entry name" value="Sig_transdc_His_kin-like_C"/>
</dbReference>
<dbReference type="CDD" id="cd00075">
    <property type="entry name" value="HATPase"/>
    <property type="match status" value="1"/>
</dbReference>
<dbReference type="SUPFAM" id="SSF158472">
    <property type="entry name" value="HAMP domain-like"/>
    <property type="match status" value="1"/>
</dbReference>
<evidence type="ECO:0000256" key="12">
    <source>
        <dbReference type="ARBA" id="ARBA00022989"/>
    </source>
</evidence>
<dbReference type="GO" id="GO:0045121">
    <property type="term" value="C:membrane raft"/>
    <property type="evidence" value="ECO:0007669"/>
    <property type="project" value="UniProtKB-SubCell"/>
</dbReference>
<dbReference type="InterPro" id="IPR036890">
    <property type="entry name" value="HATPase_C_sf"/>
</dbReference>
<dbReference type="GO" id="GO:0005886">
    <property type="term" value="C:plasma membrane"/>
    <property type="evidence" value="ECO:0007669"/>
    <property type="project" value="UniProtKB-SubCell"/>
</dbReference>
<dbReference type="Gene3D" id="1.10.287.130">
    <property type="match status" value="1"/>
</dbReference>
<dbReference type="GO" id="GO:0006355">
    <property type="term" value="P:regulation of DNA-templated transcription"/>
    <property type="evidence" value="ECO:0007669"/>
    <property type="project" value="InterPro"/>
</dbReference>
<dbReference type="AlphaFoldDB" id="A0A5S4ZT70"/>
<dbReference type="RefSeq" id="WP_166511306.1">
    <property type="nucleotide sequence ID" value="NZ_VNHM01000006.1"/>
</dbReference>
<dbReference type="InterPro" id="IPR036097">
    <property type="entry name" value="HisK_dim/P_sf"/>
</dbReference>
<dbReference type="InterPro" id="IPR035965">
    <property type="entry name" value="PAS-like_dom_sf"/>
</dbReference>
<dbReference type="FunFam" id="3.30.565.10:FF:000023">
    <property type="entry name" value="PAS domain-containing sensor histidine kinase"/>
    <property type="match status" value="1"/>
</dbReference>
<dbReference type="Pfam" id="PF00512">
    <property type="entry name" value="HisKA"/>
    <property type="match status" value="1"/>
</dbReference>
<feature type="transmembrane region" description="Helical" evidence="15">
    <location>
        <begin position="14"/>
        <end position="32"/>
    </location>
</feature>
<dbReference type="InterPro" id="IPR003661">
    <property type="entry name" value="HisK_dim/P_dom"/>
</dbReference>
<evidence type="ECO:0000256" key="1">
    <source>
        <dbReference type="ARBA" id="ARBA00000085"/>
    </source>
</evidence>
<evidence type="ECO:0000256" key="7">
    <source>
        <dbReference type="ARBA" id="ARBA00022679"/>
    </source>
</evidence>
<dbReference type="InterPro" id="IPR050351">
    <property type="entry name" value="BphY/WalK/GraS-like"/>
</dbReference>
<keyword evidence="13" id="KW-0902">Two-component regulatory system</keyword>
<dbReference type="PANTHER" id="PTHR42878:SF7">
    <property type="entry name" value="SENSOR HISTIDINE KINASE GLRK"/>
    <property type="match status" value="1"/>
</dbReference>
<dbReference type="Gene3D" id="6.10.340.10">
    <property type="match status" value="1"/>
</dbReference>
<evidence type="ECO:0000256" key="10">
    <source>
        <dbReference type="ARBA" id="ARBA00022777"/>
    </source>
</evidence>
<dbReference type="GO" id="GO:0005524">
    <property type="term" value="F:ATP binding"/>
    <property type="evidence" value="ECO:0007669"/>
    <property type="project" value="UniProtKB-KW"/>
</dbReference>
<dbReference type="InterPro" id="IPR003594">
    <property type="entry name" value="HATPase_dom"/>
</dbReference>
<dbReference type="NCBIfam" id="TIGR00229">
    <property type="entry name" value="sensory_box"/>
    <property type="match status" value="1"/>
</dbReference>
<keyword evidence="14 15" id="KW-0472">Membrane</keyword>
<dbReference type="FunFam" id="1.10.287.130:FF:000001">
    <property type="entry name" value="Two-component sensor histidine kinase"/>
    <property type="match status" value="1"/>
</dbReference>
<dbReference type="SUPFAM" id="SSF55785">
    <property type="entry name" value="PYP-like sensor domain (PAS domain)"/>
    <property type="match status" value="1"/>
</dbReference>
<keyword evidence="20" id="KW-1185">Reference proteome</keyword>
<evidence type="ECO:0000256" key="13">
    <source>
        <dbReference type="ARBA" id="ARBA00023012"/>
    </source>
</evidence>
<keyword evidence="11" id="KW-0067">ATP-binding</keyword>
<dbReference type="GO" id="GO:0007234">
    <property type="term" value="P:osmosensory signaling via phosphorelay pathway"/>
    <property type="evidence" value="ECO:0007669"/>
    <property type="project" value="TreeGrafter"/>
</dbReference>
<keyword evidence="6" id="KW-0597">Phosphoprotein</keyword>
<comment type="catalytic activity">
    <reaction evidence="1">
        <text>ATP + protein L-histidine = ADP + protein N-phospho-L-histidine.</text>
        <dbReference type="EC" id="2.7.13.3"/>
    </reaction>
</comment>
<evidence type="ECO:0000256" key="9">
    <source>
        <dbReference type="ARBA" id="ARBA00022741"/>
    </source>
</evidence>
<sequence>MVKRFIQGISWRPVASYFFMLLLFGTMLKLYAVEKINIAVAVVVFLIFSAGLAWLLYHRVIKPLNEITLAAQEIARGNFDRQINISSPDEIGDLARSINNMAARLRSTIDEITEEKNRVQTILNSMGDCVMAVDGEGYIIMVNPVVETLFGMSQAECMGINILEVVRNYDLDHLLKRVQACQKPLTREIKILTPELRIFYLHVAPLHGSGQGGGAVVIMRDITERRNMEQMRSEFVANVSHELRTPLTSIRGFVETLLESGTDDPEMNKHFLEIIADETRRLSNLVEELLNLSKIEERRVVHRWRQVTIGELMDRALAVCGERAEAKQIAVKANIPARLPPFYGDPDMLAQVLINLMDNAIKYTPAGGSVTVSTSLYGDELRLDVVDTGAGIAAESLPRIFERFYRVEKARSREWGGTGLGLAIVKHIIKGHGGRIEVKSAVGKGTTFSVFLPMDSPENS</sequence>
<evidence type="ECO:0000259" key="16">
    <source>
        <dbReference type="PROSITE" id="PS50109"/>
    </source>
</evidence>
<comment type="caution">
    <text evidence="19">The sequence shown here is derived from an EMBL/GenBank/DDBJ whole genome shotgun (WGS) entry which is preliminary data.</text>
</comment>
<evidence type="ECO:0000256" key="4">
    <source>
        <dbReference type="ARBA" id="ARBA00012438"/>
    </source>
</evidence>
<dbReference type="GO" id="GO:0030295">
    <property type="term" value="F:protein kinase activator activity"/>
    <property type="evidence" value="ECO:0007669"/>
    <property type="project" value="TreeGrafter"/>
</dbReference>
<evidence type="ECO:0000256" key="2">
    <source>
        <dbReference type="ARBA" id="ARBA00004236"/>
    </source>
</evidence>
<dbReference type="Pfam" id="PF02518">
    <property type="entry name" value="HATPase_c"/>
    <property type="match status" value="1"/>
</dbReference>
<feature type="transmembrane region" description="Helical" evidence="15">
    <location>
        <begin position="38"/>
        <end position="57"/>
    </location>
</feature>
<dbReference type="SUPFAM" id="SSF47384">
    <property type="entry name" value="Homodimeric domain of signal transducing histidine kinase"/>
    <property type="match status" value="1"/>
</dbReference>
<dbReference type="SUPFAM" id="SSF55874">
    <property type="entry name" value="ATPase domain of HSP90 chaperone/DNA topoisomerase II/histidine kinase"/>
    <property type="match status" value="1"/>
</dbReference>
<dbReference type="Pfam" id="PF00989">
    <property type="entry name" value="PAS"/>
    <property type="match status" value="1"/>
</dbReference>
<keyword evidence="9" id="KW-0547">Nucleotide-binding</keyword>
<dbReference type="GO" id="GO:0000155">
    <property type="term" value="F:phosphorelay sensor kinase activity"/>
    <property type="evidence" value="ECO:0007669"/>
    <property type="project" value="InterPro"/>
</dbReference>
<keyword evidence="12 15" id="KW-1133">Transmembrane helix</keyword>
<dbReference type="Proteomes" id="UP000323166">
    <property type="component" value="Unassembled WGS sequence"/>
</dbReference>
<accession>A0A5S4ZT70</accession>
<dbReference type="CDD" id="cd00082">
    <property type="entry name" value="HisKA"/>
    <property type="match status" value="1"/>
</dbReference>
<dbReference type="PROSITE" id="PS50112">
    <property type="entry name" value="PAS"/>
    <property type="match status" value="1"/>
</dbReference>
<dbReference type="SMART" id="SM00388">
    <property type="entry name" value="HisKA"/>
    <property type="match status" value="1"/>
</dbReference>
<evidence type="ECO:0000256" key="3">
    <source>
        <dbReference type="ARBA" id="ARBA00004314"/>
    </source>
</evidence>
<evidence type="ECO:0000256" key="8">
    <source>
        <dbReference type="ARBA" id="ARBA00022692"/>
    </source>
</evidence>
<feature type="domain" description="PAS" evidence="17">
    <location>
        <begin position="115"/>
        <end position="179"/>
    </location>
</feature>
<organism evidence="19 20">
    <name type="scientific">Desulfallas thermosapovorans DSM 6562</name>
    <dbReference type="NCBI Taxonomy" id="1121431"/>
    <lineage>
        <taxon>Bacteria</taxon>
        <taxon>Bacillati</taxon>
        <taxon>Bacillota</taxon>
        <taxon>Clostridia</taxon>
        <taxon>Eubacteriales</taxon>
        <taxon>Desulfallaceae</taxon>
        <taxon>Desulfallas</taxon>
    </lineage>
</organism>